<comment type="caution">
    <text evidence="1">The sequence shown here is derived from an EMBL/GenBank/DDBJ whole genome shotgun (WGS) entry which is preliminary data.</text>
</comment>
<sequence length="63" mass="6750">TRLQILERTAFSSASLMGSSRAAVKRGAMLLHSAHVSTAEPRMGTLNATVAVARARAKSRERI</sequence>
<evidence type="ECO:0000313" key="1">
    <source>
        <dbReference type="EMBL" id="GMS92754.1"/>
    </source>
</evidence>
<keyword evidence="2" id="KW-1185">Reference proteome</keyword>
<dbReference type="EMBL" id="BTSX01000004">
    <property type="protein sequence ID" value="GMS92754.1"/>
    <property type="molecule type" value="Genomic_DNA"/>
</dbReference>
<proteinExistence type="predicted"/>
<dbReference type="AlphaFoldDB" id="A0AAV5TG17"/>
<evidence type="ECO:0000313" key="2">
    <source>
        <dbReference type="Proteomes" id="UP001432027"/>
    </source>
</evidence>
<name>A0AAV5TG17_9BILA</name>
<protein>
    <submittedName>
        <fullName evidence="1">Uncharacterized protein</fullName>
    </submittedName>
</protein>
<feature type="non-terminal residue" evidence="1">
    <location>
        <position position="63"/>
    </location>
</feature>
<feature type="non-terminal residue" evidence="1">
    <location>
        <position position="1"/>
    </location>
</feature>
<accession>A0AAV5TG17</accession>
<gene>
    <name evidence="1" type="ORF">PENTCL1PPCAC_14929</name>
</gene>
<organism evidence="1 2">
    <name type="scientific">Pristionchus entomophagus</name>
    <dbReference type="NCBI Taxonomy" id="358040"/>
    <lineage>
        <taxon>Eukaryota</taxon>
        <taxon>Metazoa</taxon>
        <taxon>Ecdysozoa</taxon>
        <taxon>Nematoda</taxon>
        <taxon>Chromadorea</taxon>
        <taxon>Rhabditida</taxon>
        <taxon>Rhabditina</taxon>
        <taxon>Diplogasteromorpha</taxon>
        <taxon>Diplogasteroidea</taxon>
        <taxon>Neodiplogasteridae</taxon>
        <taxon>Pristionchus</taxon>
    </lineage>
</organism>
<reference evidence="1" key="1">
    <citation type="submission" date="2023-10" db="EMBL/GenBank/DDBJ databases">
        <title>Genome assembly of Pristionchus species.</title>
        <authorList>
            <person name="Yoshida K."/>
            <person name="Sommer R.J."/>
        </authorList>
    </citation>
    <scope>NUCLEOTIDE SEQUENCE</scope>
    <source>
        <strain evidence="1">RS0144</strain>
    </source>
</reference>
<dbReference type="Proteomes" id="UP001432027">
    <property type="component" value="Unassembled WGS sequence"/>
</dbReference>